<dbReference type="CDD" id="cd14785">
    <property type="entry name" value="V-ATPase_C"/>
    <property type="match status" value="1"/>
</dbReference>
<evidence type="ECO:0000313" key="6">
    <source>
        <dbReference type="Proteomes" id="UP000095287"/>
    </source>
</evidence>
<sequence>MASNSLAGELWLVSAPCEKTAQETWERLDNATSNLSTNSKFNIPDLKVGTLDELVGLSDDLAKLDSTTEGIVCKLVQYFSDILEEEGDKLADNLVIEDIRTYVTKFQWEGEKYPLKHSLKVLSEIIRKKVTQIDNELKTKSIAYNNLKNNLASIDRKAT</sequence>
<dbReference type="Proteomes" id="UP000095287">
    <property type="component" value="Unplaced"/>
</dbReference>
<dbReference type="GO" id="GO:0000221">
    <property type="term" value="C:vacuolar proton-transporting V-type ATPase, V1 domain"/>
    <property type="evidence" value="ECO:0007669"/>
    <property type="project" value="TreeGrafter"/>
</dbReference>
<organism evidence="6 7">
    <name type="scientific">Steinernema glaseri</name>
    <dbReference type="NCBI Taxonomy" id="37863"/>
    <lineage>
        <taxon>Eukaryota</taxon>
        <taxon>Metazoa</taxon>
        <taxon>Ecdysozoa</taxon>
        <taxon>Nematoda</taxon>
        <taxon>Chromadorea</taxon>
        <taxon>Rhabditida</taxon>
        <taxon>Tylenchina</taxon>
        <taxon>Panagrolaimomorpha</taxon>
        <taxon>Strongyloidoidea</taxon>
        <taxon>Steinernematidae</taxon>
        <taxon>Steinernema</taxon>
    </lineage>
</organism>
<evidence type="ECO:0000256" key="5">
    <source>
        <dbReference type="RuleBase" id="RU364010"/>
    </source>
</evidence>
<keyword evidence="4 5" id="KW-0406">Ion transport</keyword>
<reference evidence="7" key="1">
    <citation type="submission" date="2016-11" db="UniProtKB">
        <authorList>
            <consortium name="WormBaseParasite"/>
        </authorList>
    </citation>
    <scope>IDENTIFICATION</scope>
</reference>
<dbReference type="GO" id="GO:0005765">
    <property type="term" value="C:lysosomal membrane"/>
    <property type="evidence" value="ECO:0007669"/>
    <property type="project" value="TreeGrafter"/>
</dbReference>
<evidence type="ECO:0000256" key="4">
    <source>
        <dbReference type="ARBA" id="ARBA00023065"/>
    </source>
</evidence>
<comment type="subunit">
    <text evidence="5">V-ATPase is a heteromultimeric enzyme made up of two complexes: the ATP-hydrolytic V1 complex and the proton translocation V0 complex. The V1 complex consists of three catalytic AB heterodimers that form a heterohexamer, three peripheral stalks each consisting of EG heterodimers, one central rotor including subunits D and F, and the regulatory subunits C and H. The proton translocation complex V0 consists of the proton transport subunit a, a ring of proteolipid subunits c9c'', rotary subunit d, subunits e and f, and two accessory subunits.</text>
</comment>
<evidence type="ECO:0000256" key="2">
    <source>
        <dbReference type="ARBA" id="ARBA00022448"/>
    </source>
</evidence>
<evidence type="ECO:0000256" key="1">
    <source>
        <dbReference type="ARBA" id="ARBA00006138"/>
    </source>
</evidence>
<dbReference type="PANTHER" id="PTHR10137:SF0">
    <property type="entry name" value="V-TYPE PROTON ATPASE SUBUNIT C"/>
    <property type="match status" value="1"/>
</dbReference>
<dbReference type="AlphaFoldDB" id="A0A1I8AUI8"/>
<proteinExistence type="inferred from homology"/>
<dbReference type="InterPro" id="IPR004907">
    <property type="entry name" value="ATPase_V1-cplx_csu"/>
</dbReference>
<protein>
    <recommendedName>
        <fullName evidence="5">V-type proton ATPase subunit C</fullName>
    </recommendedName>
</protein>
<dbReference type="InterPro" id="IPR036132">
    <property type="entry name" value="Vac_ATP_synth_c_sf"/>
</dbReference>
<evidence type="ECO:0000313" key="7">
    <source>
        <dbReference type="WBParaSite" id="L893_g9353.t1"/>
    </source>
</evidence>
<keyword evidence="6" id="KW-1185">Reference proteome</keyword>
<keyword evidence="3 5" id="KW-0375">Hydrogen ion transport</keyword>
<keyword evidence="2 5" id="KW-0813">Transport</keyword>
<accession>A0A1I8AUI8</accession>
<dbReference type="GO" id="GO:0046961">
    <property type="term" value="F:proton-transporting ATPase activity, rotational mechanism"/>
    <property type="evidence" value="ECO:0007669"/>
    <property type="project" value="InterPro"/>
</dbReference>
<dbReference type="SUPFAM" id="SSF118203">
    <property type="entry name" value="Vacuolar ATP synthase subunit C"/>
    <property type="match status" value="1"/>
</dbReference>
<dbReference type="Pfam" id="PF03223">
    <property type="entry name" value="V-ATPase_C"/>
    <property type="match status" value="1"/>
</dbReference>
<dbReference type="Gene3D" id="1.20.1460.10">
    <property type="entry name" value="subunit c (vma5p) of the yeast v-atpase, domain 2"/>
    <property type="match status" value="1"/>
</dbReference>
<name>A0A1I8AUI8_9BILA</name>
<comment type="similarity">
    <text evidence="1 5">Belongs to the V-ATPase C subunit family.</text>
</comment>
<comment type="function">
    <text evidence="5">Subunit of the V1 complex of vacuolar(H+)-ATPase (V-ATPase), a multisubunit enzyme composed of a peripheral complex (V1) that hydrolyzes ATP and a membrane integral complex (V0) that translocates protons. V-ATPase is responsible for acidifying and maintaining the pH of intracellular compartments and in some cell types, is targeted to the plasma membrane, where it is responsible for acidifying the extracellular environment. Subunit C is necessary for the assembly of the catalytic sector of the enzyme and is likely to have a specific function in its catalytic activity.</text>
</comment>
<dbReference type="WBParaSite" id="L893_g9353.t1">
    <property type="protein sequence ID" value="L893_g9353.t1"/>
    <property type="gene ID" value="L893_g9353"/>
</dbReference>
<dbReference type="PANTHER" id="PTHR10137">
    <property type="entry name" value="V-TYPE PROTON ATPASE SUBUNIT C"/>
    <property type="match status" value="1"/>
</dbReference>
<evidence type="ECO:0000256" key="3">
    <source>
        <dbReference type="ARBA" id="ARBA00022781"/>
    </source>
</evidence>